<evidence type="ECO:0000313" key="3">
    <source>
        <dbReference type="EMBL" id="KAK0640464.1"/>
    </source>
</evidence>
<organism evidence="3 4">
    <name type="scientific">Lasiodiplodia hormozganensis</name>
    <dbReference type="NCBI Taxonomy" id="869390"/>
    <lineage>
        <taxon>Eukaryota</taxon>
        <taxon>Fungi</taxon>
        <taxon>Dikarya</taxon>
        <taxon>Ascomycota</taxon>
        <taxon>Pezizomycotina</taxon>
        <taxon>Dothideomycetes</taxon>
        <taxon>Dothideomycetes incertae sedis</taxon>
        <taxon>Botryosphaeriales</taxon>
        <taxon>Botryosphaeriaceae</taxon>
        <taxon>Lasiodiplodia</taxon>
    </lineage>
</organism>
<dbReference type="EMBL" id="JAUJDW010000081">
    <property type="protein sequence ID" value="KAK0640464.1"/>
    <property type="molecule type" value="Genomic_DNA"/>
</dbReference>
<sequence>MSYSQPYQPRPQRPDRTPSTNNVIPYPPGAPAVQQPRFPFSSPESPRPGSSVSQRSYSRPGPAPHQYPPRSGTASPQQPFRPGTASSSRSHTYASPASPHPPRPDYQRSVTSPRSSDYRSSDYRSSDYRTSDYRPVPSSSPAPRSPQPPFSPGYGYQDGTRSPLSQATTQVELHDVSLAPGPGPSAPTPTTNHQPDRPPTIPPPPAGVPAPTTHSRFSDASQANAAAARNFKTDSRGGLGPAPDANSWPRLAQWTVLPLIVIISAAEAIVMGHSLSLYGGLKVGGTVDNTVSTHPVWPSDLSLLPTWLLLAVGFTSFCASIVVWGLSLRARLMKPVKRLAGWRVGLGIFFVGAWIAALAVYKLFEAGAGGQSLSGWACEHQGDGVTGKEEIAAVCTEQNAGFALSIVSAILELALIGCFAVRTMMAKKDSPLSEKL</sequence>
<keyword evidence="2" id="KW-1133">Transmembrane helix</keyword>
<comment type="caution">
    <text evidence="3">The sequence shown here is derived from an EMBL/GenBank/DDBJ whole genome shotgun (WGS) entry which is preliminary data.</text>
</comment>
<feature type="transmembrane region" description="Helical" evidence="2">
    <location>
        <begin position="402"/>
        <end position="421"/>
    </location>
</feature>
<protein>
    <submittedName>
        <fullName evidence="3">Uncharacterized protein</fullName>
    </submittedName>
</protein>
<evidence type="ECO:0000313" key="4">
    <source>
        <dbReference type="Proteomes" id="UP001175001"/>
    </source>
</evidence>
<feature type="transmembrane region" description="Helical" evidence="2">
    <location>
        <begin position="340"/>
        <end position="364"/>
    </location>
</feature>
<keyword evidence="2" id="KW-0472">Membrane</keyword>
<feature type="compositionally biased region" description="Low complexity" evidence="1">
    <location>
        <begin position="36"/>
        <end position="51"/>
    </location>
</feature>
<dbReference type="PANTHER" id="PTHR42069">
    <property type="entry name" value="HYPHAL ANASTAMOSIS-8 PROTEIN"/>
    <property type="match status" value="1"/>
</dbReference>
<reference evidence="3" key="1">
    <citation type="submission" date="2023-06" db="EMBL/GenBank/DDBJ databases">
        <title>Multi-omics analyses reveal the molecular pathogenesis toolkit of Lasiodiplodia hormozganensis, a cross-kingdom pathogen.</title>
        <authorList>
            <person name="Felix C."/>
            <person name="Meneses R."/>
            <person name="Goncalves M.F.M."/>
            <person name="Tilleman L."/>
            <person name="Duarte A.S."/>
            <person name="Jorrin-Novo J.V."/>
            <person name="Van De Peer Y."/>
            <person name="Deforce D."/>
            <person name="Van Nieuwerburgh F."/>
            <person name="Esteves A.C."/>
            <person name="Alves A."/>
        </authorList>
    </citation>
    <scope>NUCLEOTIDE SEQUENCE</scope>
    <source>
        <strain evidence="3">CBS 339.90</strain>
    </source>
</reference>
<dbReference type="Proteomes" id="UP001175001">
    <property type="component" value="Unassembled WGS sequence"/>
</dbReference>
<feature type="compositionally biased region" description="Pro residues" evidence="1">
    <location>
        <begin position="138"/>
        <end position="151"/>
    </location>
</feature>
<feature type="compositionally biased region" description="Polar residues" evidence="1">
    <location>
        <begin position="72"/>
        <end position="95"/>
    </location>
</feature>
<accession>A0AA39XUR2</accession>
<feature type="compositionally biased region" description="Polar residues" evidence="1">
    <location>
        <begin position="159"/>
        <end position="171"/>
    </location>
</feature>
<keyword evidence="4" id="KW-1185">Reference proteome</keyword>
<name>A0AA39XUR2_9PEZI</name>
<dbReference type="PANTHER" id="PTHR42069:SF1">
    <property type="entry name" value="MARVEL DOMAIN-CONTAINING PROTEIN"/>
    <property type="match status" value="1"/>
</dbReference>
<keyword evidence="2" id="KW-0812">Transmembrane</keyword>
<feature type="compositionally biased region" description="Basic and acidic residues" evidence="1">
    <location>
        <begin position="116"/>
        <end position="132"/>
    </location>
</feature>
<feature type="region of interest" description="Disordered" evidence="1">
    <location>
        <begin position="1"/>
        <end position="244"/>
    </location>
</feature>
<dbReference type="AlphaFoldDB" id="A0AA39XUR2"/>
<evidence type="ECO:0000256" key="1">
    <source>
        <dbReference type="SAM" id="MobiDB-lite"/>
    </source>
</evidence>
<feature type="transmembrane region" description="Helical" evidence="2">
    <location>
        <begin position="256"/>
        <end position="278"/>
    </location>
</feature>
<proteinExistence type="predicted"/>
<gene>
    <name evidence="3" type="ORF">DIS24_g9326</name>
</gene>
<feature type="transmembrane region" description="Helical" evidence="2">
    <location>
        <begin position="307"/>
        <end position="328"/>
    </location>
</feature>
<feature type="compositionally biased region" description="Pro residues" evidence="1">
    <location>
        <begin position="197"/>
        <end position="208"/>
    </location>
</feature>
<evidence type="ECO:0000256" key="2">
    <source>
        <dbReference type="SAM" id="Phobius"/>
    </source>
</evidence>